<dbReference type="AlphaFoldDB" id="A0A217ECA8"/>
<feature type="transmembrane region" description="Helical" evidence="6">
    <location>
        <begin position="357"/>
        <end position="377"/>
    </location>
</feature>
<dbReference type="PANTHER" id="PTHR42718:SF9">
    <property type="entry name" value="MAJOR FACILITATOR SUPERFAMILY MULTIDRUG TRANSPORTER MFSC"/>
    <property type="match status" value="1"/>
</dbReference>
<dbReference type="Proteomes" id="UP000243463">
    <property type="component" value="Unassembled WGS sequence"/>
</dbReference>
<feature type="transmembrane region" description="Helical" evidence="6">
    <location>
        <begin position="77"/>
        <end position="98"/>
    </location>
</feature>
<dbReference type="GO" id="GO:0016020">
    <property type="term" value="C:membrane"/>
    <property type="evidence" value="ECO:0007669"/>
    <property type="project" value="UniProtKB-SubCell"/>
</dbReference>
<feature type="transmembrane region" description="Helical" evidence="6">
    <location>
        <begin position="198"/>
        <end position="216"/>
    </location>
</feature>
<name>A0A217ECA8_9GAMM</name>
<dbReference type="EMBL" id="FZLN01000001">
    <property type="protein sequence ID" value="SNQ28159.1"/>
    <property type="molecule type" value="Genomic_DNA"/>
</dbReference>
<dbReference type="Pfam" id="PF07690">
    <property type="entry name" value="MFS_1"/>
    <property type="match status" value="1"/>
</dbReference>
<feature type="transmembrane region" description="Helical" evidence="6">
    <location>
        <begin position="265"/>
        <end position="290"/>
    </location>
</feature>
<evidence type="ECO:0000256" key="5">
    <source>
        <dbReference type="ARBA" id="ARBA00023136"/>
    </source>
</evidence>
<feature type="transmembrane region" description="Helical" evidence="6">
    <location>
        <begin position="330"/>
        <end position="351"/>
    </location>
</feature>
<feature type="transmembrane region" description="Helical" evidence="6">
    <location>
        <begin position="12"/>
        <end position="33"/>
    </location>
</feature>
<keyword evidence="2" id="KW-0813">Transport</keyword>
<accession>A0A217ECA8</accession>
<keyword evidence="3 6" id="KW-0812">Transmembrane</keyword>
<sequence length="452" mass="50218">MIWKATHHKLALGCSLISIFLIFLDTTIVNLALPIIEHSFRTSRYAIEWIINGYTISFAAILLGAGALTDFFGIKNIFLIGLFIFAFSSVGCGLSHTINFLNGFRVLQGIGAALILPSSLKLATRGILEQDRKLIISYWAAAGGLGLAMGPFLGGVLISIFDWYSIFFINIFICLPILIYIFFYFPKEKPNFKFKFDFLGQILLSSSLACLIFFFVELPNLGLTSYIVQTSFLIFFITISTFIIYERKIANPLLPIQIYKNLNILITSLQGFLFNFMFYGILFTLTYYYFGYLKLSILYSGIAFLPFTGFVVIGNLYSHKMSKKYGDLKTLQIANCFILLSILIIVMSLYFKLNETILFVVLPIIGLSSGLIVPILTSQVLHGSVSTLHGSISAGFNTLRQLGGAVGIAIFGPLLGLKQDMLTGIVICFILCSISALISLVSNFFIKKPTTT</sequence>
<dbReference type="RefSeq" id="WP_088822171.1">
    <property type="nucleotide sequence ID" value="NZ_FZLN01000001.1"/>
</dbReference>
<dbReference type="CDD" id="cd17321">
    <property type="entry name" value="MFS_MMR_MDR_like"/>
    <property type="match status" value="1"/>
</dbReference>
<reference evidence="9" key="1">
    <citation type="submission" date="2017-06" db="EMBL/GenBank/DDBJ databases">
        <authorList>
            <person name="Varghese N."/>
            <person name="Submissions S."/>
        </authorList>
    </citation>
    <scope>NUCLEOTIDE SEQUENCE [LARGE SCALE GENOMIC DNA]</scope>
    <source>
        <strain evidence="9">ANC 5114</strain>
    </source>
</reference>
<comment type="subcellular location">
    <subcellularLocation>
        <location evidence="1">Membrane</location>
        <topology evidence="1">Multi-pass membrane protein</topology>
    </subcellularLocation>
</comment>
<feature type="domain" description="Major facilitator superfamily (MFS) profile" evidence="7">
    <location>
        <begin position="11"/>
        <end position="451"/>
    </location>
</feature>
<evidence type="ECO:0000256" key="4">
    <source>
        <dbReference type="ARBA" id="ARBA00022989"/>
    </source>
</evidence>
<organism evidence="8 9">
    <name type="scientific">Acinetobacter apis</name>
    <dbReference type="NCBI Taxonomy" id="1229165"/>
    <lineage>
        <taxon>Bacteria</taxon>
        <taxon>Pseudomonadati</taxon>
        <taxon>Pseudomonadota</taxon>
        <taxon>Gammaproteobacteria</taxon>
        <taxon>Moraxellales</taxon>
        <taxon>Moraxellaceae</taxon>
        <taxon>Acinetobacter</taxon>
    </lineage>
</organism>
<keyword evidence="4 6" id="KW-1133">Transmembrane helix</keyword>
<dbReference type="Gene3D" id="1.20.1720.10">
    <property type="entry name" value="Multidrug resistance protein D"/>
    <property type="match status" value="1"/>
</dbReference>
<dbReference type="OrthoDB" id="2412976at2"/>
<dbReference type="PANTHER" id="PTHR42718">
    <property type="entry name" value="MAJOR FACILITATOR SUPERFAMILY MULTIDRUG TRANSPORTER MFSC"/>
    <property type="match status" value="1"/>
</dbReference>
<proteinExistence type="predicted"/>
<feature type="transmembrane region" description="Helical" evidence="6">
    <location>
        <begin position="296"/>
        <end position="318"/>
    </location>
</feature>
<keyword evidence="5 6" id="KW-0472">Membrane</keyword>
<dbReference type="SUPFAM" id="SSF103473">
    <property type="entry name" value="MFS general substrate transporter"/>
    <property type="match status" value="1"/>
</dbReference>
<evidence type="ECO:0000256" key="3">
    <source>
        <dbReference type="ARBA" id="ARBA00022692"/>
    </source>
</evidence>
<evidence type="ECO:0000259" key="7">
    <source>
        <dbReference type="PROSITE" id="PS50850"/>
    </source>
</evidence>
<feature type="transmembrane region" description="Helical" evidence="6">
    <location>
        <begin position="45"/>
        <end position="65"/>
    </location>
</feature>
<feature type="transmembrane region" description="Helical" evidence="6">
    <location>
        <begin position="222"/>
        <end position="245"/>
    </location>
</feature>
<feature type="transmembrane region" description="Helical" evidence="6">
    <location>
        <begin position="104"/>
        <end position="123"/>
    </location>
</feature>
<dbReference type="GO" id="GO:0022857">
    <property type="term" value="F:transmembrane transporter activity"/>
    <property type="evidence" value="ECO:0007669"/>
    <property type="project" value="InterPro"/>
</dbReference>
<protein>
    <submittedName>
        <fullName evidence="8">MFS transporter, DHA2 family, methylenomycin A resistance protein</fullName>
    </submittedName>
</protein>
<dbReference type="InterPro" id="IPR036259">
    <property type="entry name" value="MFS_trans_sf"/>
</dbReference>
<feature type="transmembrane region" description="Helical" evidence="6">
    <location>
        <begin position="422"/>
        <end position="446"/>
    </location>
</feature>
<evidence type="ECO:0000313" key="8">
    <source>
        <dbReference type="EMBL" id="SNQ28159.1"/>
    </source>
</evidence>
<dbReference type="Gene3D" id="1.20.1250.20">
    <property type="entry name" value="MFS general substrate transporter like domains"/>
    <property type="match status" value="1"/>
</dbReference>
<dbReference type="InterPro" id="IPR011701">
    <property type="entry name" value="MFS"/>
</dbReference>
<dbReference type="InterPro" id="IPR020846">
    <property type="entry name" value="MFS_dom"/>
</dbReference>
<evidence type="ECO:0000313" key="9">
    <source>
        <dbReference type="Proteomes" id="UP000243463"/>
    </source>
</evidence>
<keyword evidence="9" id="KW-1185">Reference proteome</keyword>
<feature type="transmembrane region" description="Helical" evidence="6">
    <location>
        <begin position="167"/>
        <end position="186"/>
    </location>
</feature>
<evidence type="ECO:0000256" key="1">
    <source>
        <dbReference type="ARBA" id="ARBA00004141"/>
    </source>
</evidence>
<dbReference type="PROSITE" id="PS50850">
    <property type="entry name" value="MFS"/>
    <property type="match status" value="1"/>
</dbReference>
<gene>
    <name evidence="8" type="ORF">SAMN05444584_0068</name>
</gene>
<evidence type="ECO:0000256" key="6">
    <source>
        <dbReference type="SAM" id="Phobius"/>
    </source>
</evidence>
<evidence type="ECO:0000256" key="2">
    <source>
        <dbReference type="ARBA" id="ARBA00022448"/>
    </source>
</evidence>
<feature type="transmembrane region" description="Helical" evidence="6">
    <location>
        <begin position="398"/>
        <end position="416"/>
    </location>
</feature>
<feature type="transmembrane region" description="Helical" evidence="6">
    <location>
        <begin position="135"/>
        <end position="161"/>
    </location>
</feature>
<dbReference type="PRINTS" id="PR01036">
    <property type="entry name" value="TCRTETB"/>
</dbReference>